<dbReference type="EMBL" id="JAGTXO010000018">
    <property type="protein sequence ID" value="KAG8462970.1"/>
    <property type="molecule type" value="Genomic_DNA"/>
</dbReference>
<reference evidence="1" key="1">
    <citation type="submission" date="2021-05" db="EMBL/GenBank/DDBJ databases">
        <title>The genome of the haptophyte Pavlova lutheri (Diacronema luteri, Pavlovales) - a model for lipid biosynthesis in eukaryotic algae.</title>
        <authorList>
            <person name="Hulatt C.J."/>
            <person name="Posewitz M.C."/>
        </authorList>
    </citation>
    <scope>NUCLEOTIDE SEQUENCE</scope>
    <source>
        <strain evidence="1">NIVA-4/92</strain>
    </source>
</reference>
<gene>
    <name evidence="1" type="ORF">KFE25_001743</name>
</gene>
<organism evidence="1 2">
    <name type="scientific">Diacronema lutheri</name>
    <name type="common">Unicellular marine alga</name>
    <name type="synonym">Monochrysis lutheri</name>
    <dbReference type="NCBI Taxonomy" id="2081491"/>
    <lineage>
        <taxon>Eukaryota</taxon>
        <taxon>Haptista</taxon>
        <taxon>Haptophyta</taxon>
        <taxon>Pavlovophyceae</taxon>
        <taxon>Pavlovales</taxon>
        <taxon>Pavlovaceae</taxon>
        <taxon>Diacronema</taxon>
    </lineage>
</organism>
<protein>
    <submittedName>
        <fullName evidence="1">Uncharacterized protein</fullName>
    </submittedName>
</protein>
<keyword evidence="2" id="KW-1185">Reference proteome</keyword>
<dbReference type="AlphaFoldDB" id="A0A8J5XPB5"/>
<dbReference type="Proteomes" id="UP000751190">
    <property type="component" value="Unassembled WGS sequence"/>
</dbReference>
<accession>A0A8J5XPB5</accession>
<evidence type="ECO:0000313" key="2">
    <source>
        <dbReference type="Proteomes" id="UP000751190"/>
    </source>
</evidence>
<name>A0A8J5XPB5_DIALT</name>
<proteinExistence type="predicted"/>
<comment type="caution">
    <text evidence="1">The sequence shown here is derived from an EMBL/GenBank/DDBJ whole genome shotgun (WGS) entry which is preliminary data.</text>
</comment>
<evidence type="ECO:0000313" key="1">
    <source>
        <dbReference type="EMBL" id="KAG8462970.1"/>
    </source>
</evidence>
<sequence>MTPLSSSARLDAALRELEGAAVGQRTAEETAQIERTAGQLAYVYVQSALTDRLARPLHDEIGLLAARLRTTWLYRTMVTAAVLLLCMMPHGGG</sequence>